<protein>
    <submittedName>
        <fullName evidence="1">Uncharacterized protein</fullName>
    </submittedName>
</protein>
<keyword evidence="2" id="KW-1185">Reference proteome</keyword>
<evidence type="ECO:0000313" key="2">
    <source>
        <dbReference type="Proteomes" id="UP001163046"/>
    </source>
</evidence>
<proteinExistence type="predicted"/>
<organism evidence="1 2">
    <name type="scientific">Desmophyllum pertusum</name>
    <dbReference type="NCBI Taxonomy" id="174260"/>
    <lineage>
        <taxon>Eukaryota</taxon>
        <taxon>Metazoa</taxon>
        <taxon>Cnidaria</taxon>
        <taxon>Anthozoa</taxon>
        <taxon>Hexacorallia</taxon>
        <taxon>Scleractinia</taxon>
        <taxon>Caryophylliina</taxon>
        <taxon>Caryophylliidae</taxon>
        <taxon>Desmophyllum</taxon>
    </lineage>
</organism>
<reference evidence="1" key="1">
    <citation type="submission" date="2023-01" db="EMBL/GenBank/DDBJ databases">
        <title>Genome assembly of the deep-sea coral Lophelia pertusa.</title>
        <authorList>
            <person name="Herrera S."/>
            <person name="Cordes E."/>
        </authorList>
    </citation>
    <scope>NUCLEOTIDE SEQUENCE</scope>
    <source>
        <strain evidence="1">USNM1676648</strain>
        <tissue evidence="1">Polyp</tissue>
    </source>
</reference>
<dbReference type="EMBL" id="MU827310">
    <property type="protein sequence ID" value="KAJ7360278.1"/>
    <property type="molecule type" value="Genomic_DNA"/>
</dbReference>
<comment type="caution">
    <text evidence="1">The sequence shown here is derived from an EMBL/GenBank/DDBJ whole genome shotgun (WGS) entry which is preliminary data.</text>
</comment>
<sequence>MVRIPSLNVQGINLGVRLFAGLLTTLTDIEHEERIQMYQMENDGKWLRVGKKYKYHRSRHTQGGTNRENR</sequence>
<name>A0A9X0CK10_9CNID</name>
<dbReference type="Proteomes" id="UP001163046">
    <property type="component" value="Unassembled WGS sequence"/>
</dbReference>
<evidence type="ECO:0000313" key="1">
    <source>
        <dbReference type="EMBL" id="KAJ7360278.1"/>
    </source>
</evidence>
<dbReference type="AlphaFoldDB" id="A0A9X0CK10"/>
<gene>
    <name evidence="1" type="ORF">OS493_016908</name>
</gene>
<accession>A0A9X0CK10</accession>